<proteinExistence type="predicted"/>
<protein>
    <submittedName>
        <fullName evidence="2">Uncharacterized protein</fullName>
    </submittedName>
</protein>
<dbReference type="Proteomes" id="UP000039021">
    <property type="component" value="Unassembled WGS sequence"/>
</dbReference>
<dbReference type="EMBL" id="CNFU01000949">
    <property type="protein sequence ID" value="CKS79314.1"/>
    <property type="molecule type" value="Genomic_DNA"/>
</dbReference>
<gene>
    <name evidence="3" type="ORF">ERS007739_03429</name>
    <name evidence="2" type="ORF">ERS027661_03538</name>
</gene>
<organism evidence="2 5">
    <name type="scientific">Mycobacterium tuberculosis</name>
    <dbReference type="NCBI Taxonomy" id="1773"/>
    <lineage>
        <taxon>Bacteria</taxon>
        <taxon>Bacillati</taxon>
        <taxon>Actinomycetota</taxon>
        <taxon>Actinomycetes</taxon>
        <taxon>Mycobacteriales</taxon>
        <taxon>Mycobacteriaceae</taxon>
        <taxon>Mycobacterium</taxon>
        <taxon>Mycobacterium tuberculosis complex</taxon>
    </lineage>
</organism>
<accession>A0A655AFG1</accession>
<evidence type="ECO:0000313" key="5">
    <source>
        <dbReference type="Proteomes" id="UP000049023"/>
    </source>
</evidence>
<dbReference type="Proteomes" id="UP000049023">
    <property type="component" value="Unassembled WGS sequence"/>
</dbReference>
<feature type="compositionally biased region" description="Low complexity" evidence="1">
    <location>
        <begin position="76"/>
        <end position="105"/>
    </location>
</feature>
<dbReference type="AlphaFoldDB" id="A0A655AFG1"/>
<reference evidence="3" key="2">
    <citation type="submission" date="2015-03" db="EMBL/GenBank/DDBJ databases">
        <authorList>
            <consortium name="Pathogen Informatics"/>
            <person name="Murphy D."/>
        </authorList>
    </citation>
    <scope>NUCLEOTIDE SEQUENCE</scope>
    <source>
        <strain evidence="3">N09902308</strain>
    </source>
</reference>
<name>A0A655AFG1_MYCTX</name>
<feature type="region of interest" description="Disordered" evidence="1">
    <location>
        <begin position="55"/>
        <end position="112"/>
    </location>
</feature>
<sequence length="112" mass="10858">MLASTDTALILLRCSRSHGKSGLQLCSATSASTAAMQVSSSASATVSSSGATGLNAVTPVSRPPNAAGNDGSSNCTTTGVSSRRASAARCAATPSASEAARSRTAPGSVIAR</sequence>
<evidence type="ECO:0000313" key="4">
    <source>
        <dbReference type="Proteomes" id="UP000039021"/>
    </source>
</evidence>
<dbReference type="EMBL" id="CSBK01001778">
    <property type="protein sequence ID" value="COZ13413.1"/>
    <property type="molecule type" value="Genomic_DNA"/>
</dbReference>
<reference evidence="4 5" key="1">
    <citation type="submission" date="2015-03" db="EMBL/GenBank/DDBJ databases">
        <authorList>
            <consortium name="Pathogen Informatics"/>
        </authorList>
    </citation>
    <scope>NUCLEOTIDE SEQUENCE [LARGE SCALE GENOMIC DNA]</scope>
    <source>
        <strain evidence="2 5">Bir 187</strain>
        <strain evidence="4">N09902308</strain>
    </source>
</reference>
<evidence type="ECO:0000313" key="2">
    <source>
        <dbReference type="EMBL" id="CKS79314.1"/>
    </source>
</evidence>
<evidence type="ECO:0000256" key="1">
    <source>
        <dbReference type="SAM" id="MobiDB-lite"/>
    </source>
</evidence>
<evidence type="ECO:0000313" key="3">
    <source>
        <dbReference type="EMBL" id="COZ13413.1"/>
    </source>
</evidence>